<protein>
    <submittedName>
        <fullName evidence="7">Uncharacterized protein</fullName>
    </submittedName>
</protein>
<name>A0A9Q1K9V0_9CARY</name>
<dbReference type="EMBL" id="JAKOGI010000235">
    <property type="protein sequence ID" value="KAJ8438981.1"/>
    <property type="molecule type" value="Genomic_DNA"/>
</dbReference>
<dbReference type="AlphaFoldDB" id="A0A9Q1K9V0"/>
<keyword evidence="2" id="KW-0812">Transmembrane</keyword>
<comment type="subcellular location">
    <subcellularLocation>
        <location evidence="1">Membrane</location>
        <topology evidence="1">Multi-pass membrane protein</topology>
    </subcellularLocation>
</comment>
<feature type="signal peptide" evidence="6">
    <location>
        <begin position="1"/>
        <end position="18"/>
    </location>
</feature>
<dbReference type="PANTHER" id="PTHR20661">
    <property type="entry name" value="PHOSPHATIDYLINOSITOL-GLYCAN BIOSYNTHESIS CLASS W PROTEIN"/>
    <property type="match status" value="1"/>
</dbReference>
<reference evidence="7" key="1">
    <citation type="submission" date="2022-04" db="EMBL/GenBank/DDBJ databases">
        <title>Carnegiea gigantea Genome sequencing and assembly v2.</title>
        <authorList>
            <person name="Copetti D."/>
            <person name="Sanderson M.J."/>
            <person name="Burquez A."/>
            <person name="Wojciechowski M.F."/>
        </authorList>
    </citation>
    <scope>NUCLEOTIDE SEQUENCE</scope>
    <source>
        <strain evidence="7">SGP5-SGP5p</strain>
        <tissue evidence="7">Aerial part</tissue>
    </source>
</reference>
<feature type="region of interest" description="Disordered" evidence="5">
    <location>
        <begin position="137"/>
        <end position="161"/>
    </location>
</feature>
<keyword evidence="6" id="KW-0732">Signal</keyword>
<dbReference type="GO" id="GO:0032216">
    <property type="term" value="F:glucosaminyl-phosphatidylinositol O-acyltransferase activity"/>
    <property type="evidence" value="ECO:0007669"/>
    <property type="project" value="TreeGrafter"/>
</dbReference>
<dbReference type="PANTHER" id="PTHR20661:SF0">
    <property type="entry name" value="PHOSPHATIDYLINOSITOL-GLYCAN BIOSYNTHESIS CLASS W PROTEIN"/>
    <property type="match status" value="1"/>
</dbReference>
<feature type="chain" id="PRO_5044244851" evidence="6">
    <location>
        <begin position="19"/>
        <end position="161"/>
    </location>
</feature>
<comment type="caution">
    <text evidence="7">The sequence shown here is derived from an EMBL/GenBank/DDBJ whole genome shotgun (WGS) entry which is preliminary data.</text>
</comment>
<organism evidence="7 8">
    <name type="scientific">Carnegiea gigantea</name>
    <dbReference type="NCBI Taxonomy" id="171969"/>
    <lineage>
        <taxon>Eukaryota</taxon>
        <taxon>Viridiplantae</taxon>
        <taxon>Streptophyta</taxon>
        <taxon>Embryophyta</taxon>
        <taxon>Tracheophyta</taxon>
        <taxon>Spermatophyta</taxon>
        <taxon>Magnoliopsida</taxon>
        <taxon>eudicotyledons</taxon>
        <taxon>Gunneridae</taxon>
        <taxon>Pentapetalae</taxon>
        <taxon>Caryophyllales</taxon>
        <taxon>Cactineae</taxon>
        <taxon>Cactaceae</taxon>
        <taxon>Cactoideae</taxon>
        <taxon>Echinocereeae</taxon>
        <taxon>Carnegiea</taxon>
    </lineage>
</organism>
<dbReference type="Proteomes" id="UP001153076">
    <property type="component" value="Unassembled WGS sequence"/>
</dbReference>
<dbReference type="Pfam" id="PF06423">
    <property type="entry name" value="GWT1"/>
    <property type="match status" value="1"/>
</dbReference>
<keyword evidence="8" id="KW-1185">Reference proteome</keyword>
<proteinExistence type="predicted"/>
<keyword evidence="3" id="KW-1133">Transmembrane helix</keyword>
<gene>
    <name evidence="7" type="ORF">Cgig2_018892</name>
</gene>
<dbReference type="GO" id="GO:0006506">
    <property type="term" value="P:GPI anchor biosynthetic process"/>
    <property type="evidence" value="ECO:0007669"/>
    <property type="project" value="InterPro"/>
</dbReference>
<evidence type="ECO:0000313" key="7">
    <source>
        <dbReference type="EMBL" id="KAJ8438981.1"/>
    </source>
</evidence>
<evidence type="ECO:0000256" key="3">
    <source>
        <dbReference type="ARBA" id="ARBA00022989"/>
    </source>
</evidence>
<sequence>MTFLLVITGFLPTGALDALGFVVDIIVHSVIALERLKSCLPLKVSRDSFPHEFTLRGFILLFNLAEKELLVHLGEYGVHWNFFFTLAAVALLTSIINIHPQYCGILGLFILTDRAQLVPSKLEALLIRHSLNALTGKRSQQPAMGTDSHVRTEGRPTAVDN</sequence>
<dbReference type="GO" id="GO:0072659">
    <property type="term" value="P:protein localization to plasma membrane"/>
    <property type="evidence" value="ECO:0007669"/>
    <property type="project" value="TreeGrafter"/>
</dbReference>
<dbReference type="OrthoDB" id="15270at2759"/>
<evidence type="ECO:0000256" key="5">
    <source>
        <dbReference type="SAM" id="MobiDB-lite"/>
    </source>
</evidence>
<evidence type="ECO:0000256" key="1">
    <source>
        <dbReference type="ARBA" id="ARBA00004141"/>
    </source>
</evidence>
<evidence type="ECO:0000256" key="6">
    <source>
        <dbReference type="SAM" id="SignalP"/>
    </source>
</evidence>
<keyword evidence="4" id="KW-0472">Membrane</keyword>
<evidence type="ECO:0000256" key="4">
    <source>
        <dbReference type="ARBA" id="ARBA00023136"/>
    </source>
</evidence>
<accession>A0A9Q1K9V0</accession>
<dbReference type="GO" id="GO:0005783">
    <property type="term" value="C:endoplasmic reticulum"/>
    <property type="evidence" value="ECO:0007669"/>
    <property type="project" value="TreeGrafter"/>
</dbReference>
<evidence type="ECO:0000256" key="2">
    <source>
        <dbReference type="ARBA" id="ARBA00022692"/>
    </source>
</evidence>
<dbReference type="GO" id="GO:0016020">
    <property type="term" value="C:membrane"/>
    <property type="evidence" value="ECO:0007669"/>
    <property type="project" value="UniProtKB-SubCell"/>
</dbReference>
<dbReference type="InterPro" id="IPR009447">
    <property type="entry name" value="PIGW/GWT1"/>
</dbReference>
<evidence type="ECO:0000313" key="8">
    <source>
        <dbReference type="Proteomes" id="UP001153076"/>
    </source>
</evidence>